<dbReference type="Proteomes" id="UP001055219">
    <property type="component" value="Unassembled WGS sequence"/>
</dbReference>
<dbReference type="Pfam" id="PF07859">
    <property type="entry name" value="Abhydrolase_3"/>
    <property type="match status" value="1"/>
</dbReference>
<evidence type="ECO:0000313" key="4">
    <source>
        <dbReference type="EMBL" id="KAI6778689.1"/>
    </source>
</evidence>
<sequence>MSSTSPAAMEKLGPPADDEANGDTSSSGSRIKITHRPDRSVPMAALQFILKPFRPRLVAPSGKSRSTHPVRLKPPIWAVRTTHWKEYQVEGTWIYDMVPKKSNKHCDYPKRRIYYFCGGSWQEPPSIMHWRLAAELSRRVHNATVSVISHPLAPECPASEALPHLDRLYKEVMRRSVEVGERVVWAGDSSGGNLALSVVLHSLSTQGVEGPQPAAVMAICAPTDLRHLDENIKDVEPYDSMMTLDFVNGAARKWLNMREGVETGSDHSGFSISDPRISPAAGDISLFAAADIAVHGVTAGFDVLAPEAVNFRDRCAEVGVEGQWLQCDKMMHDFPLMFKCGFSDCQQGLDWIVDVLQTA</sequence>
<dbReference type="InterPro" id="IPR050300">
    <property type="entry name" value="GDXG_lipolytic_enzyme"/>
</dbReference>
<dbReference type="GeneID" id="75834104"/>
<evidence type="ECO:0000256" key="1">
    <source>
        <dbReference type="ARBA" id="ARBA00022801"/>
    </source>
</evidence>
<dbReference type="InterPro" id="IPR029058">
    <property type="entry name" value="AB_hydrolase_fold"/>
</dbReference>
<reference evidence="4" key="1">
    <citation type="journal article" date="2021" name="J Fungi (Basel)">
        <title>Genomic and Metabolomic Analyses of the Marine Fungus Emericellopsis cladophorae: Insights into Saltwater Adaptability Mechanisms and Its Biosynthetic Potential.</title>
        <authorList>
            <person name="Goncalves M.F.M."/>
            <person name="Hilario S."/>
            <person name="Van de Peer Y."/>
            <person name="Esteves A.C."/>
            <person name="Alves A."/>
        </authorList>
    </citation>
    <scope>NUCLEOTIDE SEQUENCE</scope>
    <source>
        <strain evidence="4">MUM 19.33</strain>
    </source>
</reference>
<dbReference type="RefSeq" id="XP_051359545.1">
    <property type="nucleotide sequence ID" value="XM_051509460.1"/>
</dbReference>
<reference evidence="4" key="2">
    <citation type="submission" date="2022-07" db="EMBL/GenBank/DDBJ databases">
        <authorList>
            <person name="Goncalves M.F.M."/>
            <person name="Hilario S."/>
            <person name="Van De Peer Y."/>
            <person name="Esteves A.C."/>
            <person name="Alves A."/>
        </authorList>
    </citation>
    <scope>NUCLEOTIDE SEQUENCE</scope>
    <source>
        <strain evidence="4">MUM 19.33</strain>
    </source>
</reference>
<name>A0A9P9XVQ5_9HYPO</name>
<evidence type="ECO:0000259" key="3">
    <source>
        <dbReference type="Pfam" id="PF07859"/>
    </source>
</evidence>
<protein>
    <recommendedName>
        <fullName evidence="3">Alpha/beta hydrolase fold-3 domain-containing protein</fullName>
    </recommendedName>
</protein>
<dbReference type="OrthoDB" id="2152029at2759"/>
<dbReference type="InterPro" id="IPR013094">
    <property type="entry name" value="AB_hydrolase_3"/>
</dbReference>
<dbReference type="AlphaFoldDB" id="A0A9P9XVQ5"/>
<accession>A0A9P9XVQ5</accession>
<comment type="caution">
    <text evidence="4">The sequence shown here is derived from an EMBL/GenBank/DDBJ whole genome shotgun (WGS) entry which is preliminary data.</text>
</comment>
<feature type="domain" description="Alpha/beta hydrolase fold-3" evidence="3">
    <location>
        <begin position="114"/>
        <end position="335"/>
    </location>
</feature>
<proteinExistence type="predicted"/>
<evidence type="ECO:0000256" key="2">
    <source>
        <dbReference type="SAM" id="MobiDB-lite"/>
    </source>
</evidence>
<gene>
    <name evidence="4" type="ORF">J7T54_007630</name>
</gene>
<dbReference type="GO" id="GO:0016787">
    <property type="term" value="F:hydrolase activity"/>
    <property type="evidence" value="ECO:0007669"/>
    <property type="project" value="UniProtKB-KW"/>
</dbReference>
<dbReference type="EMBL" id="JAGIXG020000062">
    <property type="protein sequence ID" value="KAI6778689.1"/>
    <property type="molecule type" value="Genomic_DNA"/>
</dbReference>
<evidence type="ECO:0000313" key="5">
    <source>
        <dbReference type="Proteomes" id="UP001055219"/>
    </source>
</evidence>
<feature type="region of interest" description="Disordered" evidence="2">
    <location>
        <begin position="1"/>
        <end position="36"/>
    </location>
</feature>
<keyword evidence="1" id="KW-0378">Hydrolase</keyword>
<dbReference type="PANTHER" id="PTHR48081">
    <property type="entry name" value="AB HYDROLASE SUPERFAMILY PROTEIN C4A8.06C"/>
    <property type="match status" value="1"/>
</dbReference>
<keyword evidence="5" id="KW-1185">Reference proteome</keyword>
<dbReference type="Gene3D" id="3.40.50.1820">
    <property type="entry name" value="alpha/beta hydrolase"/>
    <property type="match status" value="1"/>
</dbReference>
<dbReference type="PANTHER" id="PTHR48081:SF8">
    <property type="entry name" value="ALPHA_BETA HYDROLASE FOLD-3 DOMAIN-CONTAINING PROTEIN-RELATED"/>
    <property type="match status" value="1"/>
</dbReference>
<organism evidence="4 5">
    <name type="scientific">Emericellopsis cladophorae</name>
    <dbReference type="NCBI Taxonomy" id="2686198"/>
    <lineage>
        <taxon>Eukaryota</taxon>
        <taxon>Fungi</taxon>
        <taxon>Dikarya</taxon>
        <taxon>Ascomycota</taxon>
        <taxon>Pezizomycotina</taxon>
        <taxon>Sordariomycetes</taxon>
        <taxon>Hypocreomycetidae</taxon>
        <taxon>Hypocreales</taxon>
        <taxon>Bionectriaceae</taxon>
        <taxon>Emericellopsis</taxon>
    </lineage>
</organism>
<dbReference type="SUPFAM" id="SSF53474">
    <property type="entry name" value="alpha/beta-Hydrolases"/>
    <property type="match status" value="1"/>
</dbReference>